<protein>
    <recommendedName>
        <fullName evidence="3">IC97/Casc1 N-terminal domain-containing protein</fullName>
    </recommendedName>
</protein>
<reference evidence="4 5" key="1">
    <citation type="submission" date="2024-07" db="EMBL/GenBank/DDBJ databases">
        <title>Chromosome-level genome assembly of the water stick insect Ranatra chinensis (Heteroptera: Nepidae).</title>
        <authorList>
            <person name="Liu X."/>
        </authorList>
    </citation>
    <scope>NUCLEOTIDE SEQUENCE [LARGE SCALE GENOMIC DNA]</scope>
    <source>
        <strain evidence="4">Cailab_2021Rc</strain>
        <tissue evidence="4">Muscle</tissue>
    </source>
</reference>
<feature type="region of interest" description="Disordered" evidence="2">
    <location>
        <begin position="433"/>
        <end position="477"/>
    </location>
</feature>
<sequence length="564" mass="65168">MAKKGKKQDGAPGKRKSRKQLEEEARRQKEEEEKEAMLQEERRRQAEEDRKLKKLKEEREAANQATRDTQLKATCCMFRVKNVWIGRRQDTRLGRRRIRFLQTRGTEFLPLLKWHGKSKPVMGGWGQAVGVRLELLTVPDMVQFSVEPESWERYLSPPIHADSPYRQSYCLSILDLSHAKLMSDIESRDSAEWKRYVDPRGLPRVEVPSAMNTYLHLWQQSEETSHLEDLGPKFDEVMGLLEILDSLLDNPLERTDKRLIENWKEVRQSYREELQRRLDLGCFHVMRDMENLMDRKGLHDSHFEYSCHGAVVLRMYSRYRAPGPPMKAPQVACQEAGIEVVLPETPFGVNGPGWMEPIVVRVMRLRYDHFSDQCGTWNPPPLMADFSRDLYSATLENWLDKVFLKERREQALIRQKEELMKAQAAALPWWERAAASQPAESEEEAAEEVAEEETLPQDVEEDLAPEVEPEEELEESAVLEDVADVAEEEKVDQKEMEEGGSGASIVSDDGFELFKRRAATLKADASGSTRVLNKLMSECLQDVQSQKDGKLRVPFSVVSCFLFW</sequence>
<gene>
    <name evidence="4" type="ORF">AAG570_007300</name>
</gene>
<accession>A0ABD0XVH1</accession>
<evidence type="ECO:0000256" key="2">
    <source>
        <dbReference type="SAM" id="MobiDB-lite"/>
    </source>
</evidence>
<dbReference type="AlphaFoldDB" id="A0ABD0XVH1"/>
<dbReference type="InterPro" id="IPR023247">
    <property type="entry name" value="IC97/Dnai7-like"/>
</dbReference>
<evidence type="ECO:0000313" key="5">
    <source>
        <dbReference type="Proteomes" id="UP001558652"/>
    </source>
</evidence>
<evidence type="ECO:0000259" key="3">
    <source>
        <dbReference type="Pfam" id="PF15927"/>
    </source>
</evidence>
<name>A0ABD0XVH1_9HEMI</name>
<keyword evidence="5" id="KW-1185">Reference proteome</keyword>
<dbReference type="Pfam" id="PF15927">
    <property type="entry name" value="Casc1_N"/>
    <property type="match status" value="1"/>
</dbReference>
<evidence type="ECO:0000313" key="4">
    <source>
        <dbReference type="EMBL" id="KAL1115269.1"/>
    </source>
</evidence>
<dbReference type="EMBL" id="JBFDAA010000020">
    <property type="protein sequence ID" value="KAL1115269.1"/>
    <property type="molecule type" value="Genomic_DNA"/>
</dbReference>
<comment type="similarity">
    <text evidence="1">Belongs to the DNAI7 family.</text>
</comment>
<feature type="domain" description="IC97/Casc1 N-terminal" evidence="3">
    <location>
        <begin position="185"/>
        <end position="297"/>
    </location>
</feature>
<proteinExistence type="inferred from homology"/>
<organism evidence="4 5">
    <name type="scientific">Ranatra chinensis</name>
    <dbReference type="NCBI Taxonomy" id="642074"/>
    <lineage>
        <taxon>Eukaryota</taxon>
        <taxon>Metazoa</taxon>
        <taxon>Ecdysozoa</taxon>
        <taxon>Arthropoda</taxon>
        <taxon>Hexapoda</taxon>
        <taxon>Insecta</taxon>
        <taxon>Pterygota</taxon>
        <taxon>Neoptera</taxon>
        <taxon>Paraneoptera</taxon>
        <taxon>Hemiptera</taxon>
        <taxon>Heteroptera</taxon>
        <taxon>Panheteroptera</taxon>
        <taxon>Nepomorpha</taxon>
        <taxon>Nepidae</taxon>
        <taxon>Ranatrinae</taxon>
        <taxon>Ranatra</taxon>
    </lineage>
</organism>
<feature type="region of interest" description="Disordered" evidence="2">
    <location>
        <begin position="1"/>
        <end position="50"/>
    </location>
</feature>
<dbReference type="InterPro" id="IPR031826">
    <property type="entry name" value="IC97/Casc1_N"/>
</dbReference>
<dbReference type="PANTHER" id="PTHR20929:SF11">
    <property type="entry name" value="DYNEIN AXONEMAL INTERMEDIATE CHAIN 7"/>
    <property type="match status" value="1"/>
</dbReference>
<comment type="caution">
    <text evidence="4">The sequence shown here is derived from an EMBL/GenBank/DDBJ whole genome shotgun (WGS) entry which is preliminary data.</text>
</comment>
<feature type="compositionally biased region" description="Basic and acidic residues" evidence="2">
    <location>
        <begin position="19"/>
        <end position="50"/>
    </location>
</feature>
<dbReference type="PANTHER" id="PTHR20929">
    <property type="entry name" value="LUNG ADENOMA SUSCEPTIBILITY 1-RELATED"/>
    <property type="match status" value="1"/>
</dbReference>
<dbReference type="Proteomes" id="UP001558652">
    <property type="component" value="Unassembled WGS sequence"/>
</dbReference>
<evidence type="ECO:0000256" key="1">
    <source>
        <dbReference type="ARBA" id="ARBA00024332"/>
    </source>
</evidence>
<feature type="compositionally biased region" description="Acidic residues" evidence="2">
    <location>
        <begin position="440"/>
        <end position="477"/>
    </location>
</feature>